<keyword evidence="2" id="KW-1185">Reference proteome</keyword>
<organism evidence="1 2">
    <name type="scientific">Armillaria ostoyae</name>
    <name type="common">Armillaria root rot fungus</name>
    <dbReference type="NCBI Taxonomy" id="47428"/>
    <lineage>
        <taxon>Eukaryota</taxon>
        <taxon>Fungi</taxon>
        <taxon>Dikarya</taxon>
        <taxon>Basidiomycota</taxon>
        <taxon>Agaricomycotina</taxon>
        <taxon>Agaricomycetes</taxon>
        <taxon>Agaricomycetidae</taxon>
        <taxon>Agaricales</taxon>
        <taxon>Marasmiineae</taxon>
        <taxon>Physalacriaceae</taxon>
        <taxon>Armillaria</taxon>
    </lineage>
</organism>
<proteinExistence type="predicted"/>
<dbReference type="OrthoDB" id="10406660at2759"/>
<accession>A0A284R8U8</accession>
<reference evidence="2" key="1">
    <citation type="journal article" date="2017" name="Nat. Ecol. Evol.">
        <title>Genome expansion and lineage-specific genetic innovations in the forest pathogenic fungi Armillaria.</title>
        <authorList>
            <person name="Sipos G."/>
            <person name="Prasanna A.N."/>
            <person name="Walter M.C."/>
            <person name="O'Connor E."/>
            <person name="Balint B."/>
            <person name="Krizsan K."/>
            <person name="Kiss B."/>
            <person name="Hess J."/>
            <person name="Varga T."/>
            <person name="Slot J."/>
            <person name="Riley R."/>
            <person name="Boka B."/>
            <person name="Rigling D."/>
            <person name="Barry K."/>
            <person name="Lee J."/>
            <person name="Mihaltcheva S."/>
            <person name="LaButti K."/>
            <person name="Lipzen A."/>
            <person name="Waldron R."/>
            <person name="Moloney N.M."/>
            <person name="Sperisen C."/>
            <person name="Kredics L."/>
            <person name="Vagvoelgyi C."/>
            <person name="Patrignani A."/>
            <person name="Fitzpatrick D."/>
            <person name="Nagy I."/>
            <person name="Doyle S."/>
            <person name="Anderson J.B."/>
            <person name="Grigoriev I.V."/>
            <person name="Gueldener U."/>
            <person name="Muensterkoetter M."/>
            <person name="Nagy L.G."/>
        </authorList>
    </citation>
    <scope>NUCLEOTIDE SEQUENCE [LARGE SCALE GENOMIC DNA]</scope>
    <source>
        <strain evidence="2">C18/9</strain>
    </source>
</reference>
<dbReference type="AlphaFoldDB" id="A0A284R8U8"/>
<evidence type="ECO:0000313" key="1">
    <source>
        <dbReference type="EMBL" id="SJL05129.1"/>
    </source>
</evidence>
<dbReference type="EMBL" id="FUEG01000005">
    <property type="protein sequence ID" value="SJL05129.1"/>
    <property type="molecule type" value="Genomic_DNA"/>
</dbReference>
<sequence>MPSKSLRHMQDFGFHSLDIKTCDLRWSGGNRYSVLTEVVWVESVVDPETGSAGDAHSEEDWEDFASILALDAEAECLSAHLYQELETEWEAVEEINCDNEWDWEDLSKCEPHLDNKSEILR</sequence>
<dbReference type="Proteomes" id="UP000219338">
    <property type="component" value="Unassembled WGS sequence"/>
</dbReference>
<evidence type="ECO:0000313" key="2">
    <source>
        <dbReference type="Proteomes" id="UP000219338"/>
    </source>
</evidence>
<name>A0A284R8U8_ARMOS</name>
<protein>
    <submittedName>
        <fullName evidence="1">Uncharacterized protein</fullName>
    </submittedName>
</protein>
<gene>
    <name evidence="1" type="ORF">ARMOST_08502</name>
</gene>